<feature type="compositionally biased region" description="Low complexity" evidence="1">
    <location>
        <begin position="1"/>
        <end position="20"/>
    </location>
</feature>
<dbReference type="OrthoDB" id="3069708at2759"/>
<gene>
    <name evidence="2" type="ORF">MVEN_01002000</name>
</gene>
<reference evidence="2" key="1">
    <citation type="submission" date="2020-05" db="EMBL/GenBank/DDBJ databases">
        <title>Mycena genomes resolve the evolution of fungal bioluminescence.</title>
        <authorList>
            <person name="Tsai I.J."/>
        </authorList>
    </citation>
    <scope>NUCLEOTIDE SEQUENCE</scope>
    <source>
        <strain evidence="2">CCC161011</strain>
    </source>
</reference>
<comment type="caution">
    <text evidence="2">The sequence shown here is derived from an EMBL/GenBank/DDBJ whole genome shotgun (WGS) entry which is preliminary data.</text>
</comment>
<evidence type="ECO:0000313" key="2">
    <source>
        <dbReference type="EMBL" id="KAF7356675.1"/>
    </source>
</evidence>
<feature type="compositionally biased region" description="Basic residues" evidence="1">
    <location>
        <begin position="483"/>
        <end position="496"/>
    </location>
</feature>
<name>A0A8H6YEQ9_9AGAR</name>
<proteinExistence type="predicted"/>
<feature type="region of interest" description="Disordered" evidence="1">
    <location>
        <begin position="1"/>
        <end position="36"/>
    </location>
</feature>
<dbReference type="EMBL" id="JACAZI010000007">
    <property type="protein sequence ID" value="KAF7356675.1"/>
    <property type="molecule type" value="Genomic_DNA"/>
</dbReference>
<evidence type="ECO:0000313" key="3">
    <source>
        <dbReference type="Proteomes" id="UP000620124"/>
    </source>
</evidence>
<sequence>MSTFGASETPSSPSASISAPAPLPEPDHDTFLNTPSLHNPTTLTVQAVQQIAAQLDQVTSRSHGEFNTCCWNIQLLLQYLDAFPSGACHLSDNQLSSQLVDITEHALTKYLFYLHPSGDDGCGWDTAVGHSFCSLVELLATVDQHIESQGDFVLQLRMATLTRMLHSEDQSFATPSPCDMPLADCDADVVLPPFFDLSSAAIDSTPTAPISFLFSPADTTPDELPPLCHSTPTDYVPALDISFGDSSSTEDMDPCPEIAAFLSEGDRSSSPRRDPCTAYSPTFCESPDLFELAADLAFSSTNTSLDDWSFLLDKDAAEIILEAPTVDFAPAEQADEASLWIPSLATCDSLLSETLSMESNLSCSLTFDVSYLSLASYDPAVNLPSTSGAQTPDGVDHTDTTPLTPTEKPQFFEHFMYDHSSPLSSPPTSPVAPFPFVNNDMPLRTILAETSQNQNQNPSPMPCIPRKRVPSANDENRNVKSGCRVKGRRRTTPSEG</sequence>
<evidence type="ECO:0000256" key="1">
    <source>
        <dbReference type="SAM" id="MobiDB-lite"/>
    </source>
</evidence>
<keyword evidence="3" id="KW-1185">Reference proteome</keyword>
<dbReference type="Proteomes" id="UP000620124">
    <property type="component" value="Unassembled WGS sequence"/>
</dbReference>
<dbReference type="AlphaFoldDB" id="A0A8H6YEQ9"/>
<organism evidence="2 3">
    <name type="scientific">Mycena venus</name>
    <dbReference type="NCBI Taxonomy" id="2733690"/>
    <lineage>
        <taxon>Eukaryota</taxon>
        <taxon>Fungi</taxon>
        <taxon>Dikarya</taxon>
        <taxon>Basidiomycota</taxon>
        <taxon>Agaricomycotina</taxon>
        <taxon>Agaricomycetes</taxon>
        <taxon>Agaricomycetidae</taxon>
        <taxon>Agaricales</taxon>
        <taxon>Marasmiineae</taxon>
        <taxon>Mycenaceae</taxon>
        <taxon>Mycena</taxon>
    </lineage>
</organism>
<accession>A0A8H6YEQ9</accession>
<feature type="region of interest" description="Disordered" evidence="1">
    <location>
        <begin position="385"/>
        <end position="407"/>
    </location>
</feature>
<protein>
    <submittedName>
        <fullName evidence="2">Uncharacterized protein</fullName>
    </submittedName>
</protein>
<feature type="region of interest" description="Disordered" evidence="1">
    <location>
        <begin position="450"/>
        <end position="496"/>
    </location>
</feature>